<comment type="caution">
    <text evidence="2">The sequence shown here is derived from an EMBL/GenBank/DDBJ whole genome shotgun (WGS) entry which is preliminary data.</text>
</comment>
<dbReference type="PANTHER" id="PTHR30199">
    <property type="entry name" value="MFS FAMILY TRANSPORTER, PREDICTED SUBSTRATE BENZOATE"/>
    <property type="match status" value="1"/>
</dbReference>
<feature type="transmembrane region" description="Helical" evidence="1">
    <location>
        <begin position="331"/>
        <end position="351"/>
    </location>
</feature>
<dbReference type="Pfam" id="PF03594">
    <property type="entry name" value="BenE"/>
    <property type="match status" value="1"/>
</dbReference>
<dbReference type="GO" id="GO:0042925">
    <property type="term" value="F:benzoate transmembrane transporter activity"/>
    <property type="evidence" value="ECO:0007669"/>
    <property type="project" value="InterPro"/>
</dbReference>
<feature type="transmembrane region" description="Helical" evidence="1">
    <location>
        <begin position="260"/>
        <end position="281"/>
    </location>
</feature>
<evidence type="ECO:0000256" key="1">
    <source>
        <dbReference type="SAM" id="Phobius"/>
    </source>
</evidence>
<feature type="transmembrane region" description="Helical" evidence="1">
    <location>
        <begin position="301"/>
        <end position="324"/>
    </location>
</feature>
<dbReference type="InterPro" id="IPR004711">
    <property type="entry name" value="Benzoate_Transporter"/>
</dbReference>
<dbReference type="NCBIfam" id="TIGR00843">
    <property type="entry name" value="benE"/>
    <property type="match status" value="1"/>
</dbReference>
<dbReference type="GO" id="GO:0005886">
    <property type="term" value="C:plasma membrane"/>
    <property type="evidence" value="ECO:0007669"/>
    <property type="project" value="TreeGrafter"/>
</dbReference>
<evidence type="ECO:0000313" key="3">
    <source>
        <dbReference type="Proteomes" id="UP000078084"/>
    </source>
</evidence>
<feature type="transmembrane region" description="Helical" evidence="1">
    <location>
        <begin position="23"/>
        <end position="45"/>
    </location>
</feature>
<organism evidence="2 3">
    <name type="scientific">Kerstersia gyiorum</name>
    <dbReference type="NCBI Taxonomy" id="206506"/>
    <lineage>
        <taxon>Bacteria</taxon>
        <taxon>Pseudomonadati</taxon>
        <taxon>Pseudomonadota</taxon>
        <taxon>Betaproteobacteria</taxon>
        <taxon>Burkholderiales</taxon>
        <taxon>Alcaligenaceae</taxon>
        <taxon>Kerstersia</taxon>
    </lineage>
</organism>
<feature type="transmembrane region" description="Helical" evidence="1">
    <location>
        <begin position="57"/>
        <end position="77"/>
    </location>
</feature>
<feature type="transmembrane region" description="Helical" evidence="1">
    <location>
        <begin position="103"/>
        <end position="124"/>
    </location>
</feature>
<feature type="transmembrane region" description="Helical" evidence="1">
    <location>
        <begin position="216"/>
        <end position="239"/>
    </location>
</feature>
<protein>
    <submittedName>
        <fullName evidence="2">Membrane protein</fullName>
    </submittedName>
</protein>
<accession>A0A171KVU7</accession>
<reference evidence="2 3" key="1">
    <citation type="submission" date="2015-04" db="EMBL/GenBank/DDBJ databases">
        <title>Genome sequence of Kerstersia gyiorum CG1.</title>
        <authorList>
            <person name="Greninger A.L."/>
            <person name="Kozyreva V."/>
            <person name="Chaturvedi V."/>
        </authorList>
    </citation>
    <scope>NUCLEOTIDE SEQUENCE [LARGE SCALE GENOMIC DNA]</scope>
    <source>
        <strain evidence="2 3">CG1</strain>
    </source>
</reference>
<feature type="transmembrane region" description="Helical" evidence="1">
    <location>
        <begin position="155"/>
        <end position="172"/>
    </location>
</feature>
<dbReference type="RefSeq" id="WP_068366804.1">
    <property type="nucleotide sequence ID" value="NZ_JANKLF010000009.1"/>
</dbReference>
<dbReference type="PATRIC" id="fig|206506.3.peg.328"/>
<evidence type="ECO:0000313" key="2">
    <source>
        <dbReference type="EMBL" id="KKO73014.1"/>
    </source>
</evidence>
<feature type="transmembrane region" description="Helical" evidence="1">
    <location>
        <begin position="131"/>
        <end position="149"/>
    </location>
</feature>
<keyword evidence="3" id="KW-1185">Reference proteome</keyword>
<keyword evidence="1" id="KW-1133">Transmembrane helix</keyword>
<keyword evidence="1" id="KW-0472">Membrane</keyword>
<name>A0A171KVU7_9BURK</name>
<gene>
    <name evidence="2" type="ORF">AAV32_01450</name>
</gene>
<dbReference type="Proteomes" id="UP000078084">
    <property type="component" value="Unassembled WGS sequence"/>
</dbReference>
<keyword evidence="1" id="KW-0812">Transmembrane</keyword>
<dbReference type="PANTHER" id="PTHR30199:SF0">
    <property type="entry name" value="INNER MEMBRANE PROTEIN YDCO"/>
    <property type="match status" value="1"/>
</dbReference>
<feature type="transmembrane region" description="Helical" evidence="1">
    <location>
        <begin position="371"/>
        <end position="392"/>
    </location>
</feature>
<dbReference type="EMBL" id="LBNE01000001">
    <property type="protein sequence ID" value="KKO73014.1"/>
    <property type="molecule type" value="Genomic_DNA"/>
</dbReference>
<proteinExistence type="predicted"/>
<dbReference type="STRING" id="206506.AAV32_01450"/>
<sequence length="398" mass="41662">MAGQWQDDEAGLNFWKDLSPSSIVAGAVAVLVGFASSAVIVFEAARASGYDEAGIASWMWALCLGCGLTGVGLSLRYRQPVVTAWSTPGAALLATTSGLTPELASGAFVICGALIFICGVTRWFERAMSRIPLSLAAAMLAGVLLRFGMDLFLSMNSALTLVGLMFLAFFIVRRILPRYVILVVLLVGGICAGLQGELHWEKVSLTLAMPQWTTPAFSLSTAIGVALPLFMVTMASQYVPGIATQRASGYDVPISPQVSWTGLATLLLAPFGGYAIGLAAITAAICMGTDAHPDPRRRYTAAVASGVFYLVVALLGATVVSFLAAMPREMVLAVAGLALLGTMGNSLSLAMRDEFRRDAAMVTFLATASGVTLFGIGSAFWGLVGGGLVMLLNGQRRV</sequence>
<feature type="transmembrane region" description="Helical" evidence="1">
    <location>
        <begin position="179"/>
        <end position="196"/>
    </location>
</feature>
<dbReference type="AlphaFoldDB" id="A0A171KVU7"/>